<evidence type="ECO:0000313" key="2">
    <source>
        <dbReference type="Proteomes" id="UP000191518"/>
    </source>
</evidence>
<protein>
    <submittedName>
        <fullName evidence="1">Uncharacterized protein</fullName>
    </submittedName>
</protein>
<dbReference type="EMBL" id="MDYP01000045">
    <property type="protein sequence ID" value="OQE00874.1"/>
    <property type="molecule type" value="Genomic_DNA"/>
</dbReference>
<organism evidence="1 2">
    <name type="scientific">Penicillium vulpinum</name>
    <dbReference type="NCBI Taxonomy" id="29845"/>
    <lineage>
        <taxon>Eukaryota</taxon>
        <taxon>Fungi</taxon>
        <taxon>Dikarya</taxon>
        <taxon>Ascomycota</taxon>
        <taxon>Pezizomycotina</taxon>
        <taxon>Eurotiomycetes</taxon>
        <taxon>Eurotiomycetidae</taxon>
        <taxon>Eurotiales</taxon>
        <taxon>Aspergillaceae</taxon>
        <taxon>Penicillium</taxon>
    </lineage>
</organism>
<reference evidence="2" key="1">
    <citation type="journal article" date="2017" name="Nat. Microbiol.">
        <title>Global analysis of biosynthetic gene clusters reveals vast potential of secondary metabolite production in Penicillium species.</title>
        <authorList>
            <person name="Nielsen J.C."/>
            <person name="Grijseels S."/>
            <person name="Prigent S."/>
            <person name="Ji B."/>
            <person name="Dainat J."/>
            <person name="Nielsen K.F."/>
            <person name="Frisvad J.C."/>
            <person name="Workman M."/>
            <person name="Nielsen J."/>
        </authorList>
    </citation>
    <scope>NUCLEOTIDE SEQUENCE [LARGE SCALE GENOMIC DNA]</scope>
    <source>
        <strain evidence="2">IBT 29486</strain>
    </source>
</reference>
<keyword evidence="2" id="KW-1185">Reference proteome</keyword>
<proteinExistence type="predicted"/>
<evidence type="ECO:0000313" key="1">
    <source>
        <dbReference type="EMBL" id="OQE00874.1"/>
    </source>
</evidence>
<accession>A0A1V6RHB3</accession>
<dbReference type="OrthoDB" id="4263885at2759"/>
<sequence length="282" mass="30735">MSAPVETLDASWKKALASDIAVLKLASSEGNVGFLSIFSEKTLMNLQAETSSLRQDLMAMDINTMYNNSDVYQMLSQKTTEAIQATQDEAELVNRSLEENASGPNAKNEVDWLNMLRRLVEEQKAKSNQRWDDLYNVGVTGIERLPPSMRSGAATTYMAGLSIIGAFAGKVIDVLKGFVSRISEFIIRAWDKIKEFGQSIYNWASSAGSSVKAIFGSVFSAQRLSTQSLVAQSTFSPLNLNGESAPRTLRKVLSNAALNGAGDSETIMVPAGLLRSLGEFLW</sequence>
<name>A0A1V6RHB3_9EURO</name>
<gene>
    <name evidence="1" type="ORF">PENVUL_c045G08525</name>
</gene>
<dbReference type="AlphaFoldDB" id="A0A1V6RHB3"/>
<dbReference type="Proteomes" id="UP000191518">
    <property type="component" value="Unassembled WGS sequence"/>
</dbReference>
<comment type="caution">
    <text evidence="1">The sequence shown here is derived from an EMBL/GenBank/DDBJ whole genome shotgun (WGS) entry which is preliminary data.</text>
</comment>